<evidence type="ECO:0000313" key="2">
    <source>
        <dbReference type="EMBL" id="SNR70317.1"/>
    </source>
</evidence>
<keyword evidence="1" id="KW-0472">Membrane</keyword>
<keyword evidence="3" id="KW-1185">Reference proteome</keyword>
<feature type="transmembrane region" description="Helical" evidence="1">
    <location>
        <begin position="487"/>
        <end position="506"/>
    </location>
</feature>
<feature type="transmembrane region" description="Helical" evidence="1">
    <location>
        <begin position="460"/>
        <end position="480"/>
    </location>
</feature>
<organism evidence="2 3">
    <name type="scientific">Dokdonia pacifica</name>
    <dbReference type="NCBI Taxonomy" id="1627892"/>
    <lineage>
        <taxon>Bacteria</taxon>
        <taxon>Pseudomonadati</taxon>
        <taxon>Bacteroidota</taxon>
        <taxon>Flavobacteriia</taxon>
        <taxon>Flavobacteriales</taxon>
        <taxon>Flavobacteriaceae</taxon>
        <taxon>Dokdonia</taxon>
    </lineage>
</organism>
<proteinExistence type="predicted"/>
<dbReference type="GO" id="GO:0016020">
    <property type="term" value="C:membrane"/>
    <property type="evidence" value="ECO:0007669"/>
    <property type="project" value="UniProtKB-SubCell"/>
</dbReference>
<feature type="transmembrane region" description="Helical" evidence="1">
    <location>
        <begin position="367"/>
        <end position="384"/>
    </location>
</feature>
<dbReference type="AlphaFoldDB" id="A0A238YGR3"/>
<feature type="transmembrane region" description="Helical" evidence="1">
    <location>
        <begin position="87"/>
        <end position="108"/>
    </location>
</feature>
<feature type="transmembrane region" description="Helical" evidence="1">
    <location>
        <begin position="206"/>
        <end position="223"/>
    </location>
</feature>
<dbReference type="Proteomes" id="UP000198379">
    <property type="component" value="Unassembled WGS sequence"/>
</dbReference>
<feature type="transmembrane region" description="Helical" evidence="1">
    <location>
        <begin position="434"/>
        <end position="454"/>
    </location>
</feature>
<keyword evidence="1" id="KW-1133">Transmembrane helix</keyword>
<sequence length="543" mass="62544">MRIYTSPKHIKTLPEIILEDLKTIKNHSMDLLLTIIKSDYLQRTRSYAFLITLCVSLAIAYTFVPEPNANYSTIRIADHVGYYNSAWFGYVTAILTSIFLSLIGFYLINNSIKNDIHTKIGHIVASTPISNFIYLLSKVLSNFLVLFTIAAMVFIMSILLFILYNDGYPFELNQFVKPYVLIVLPALFVIAVIAIVFEVFFGKYSVLQNIGFFFLFSGLLVMTPKTEMQFSMDIFGSSIVMHELEQTVRKISNTPENTDLSIGYVLGNVKQTHSFEFKGMEFPTIFLLSRFIWIIIGILVIYLISHFFHRFRLKERISLRKHSVEIRKEAVSKELLLNKLPTPEINYSIFPLVKTEFLLLFRKGKKWLWIVNVLGMLLLAVLPIEKAHQLVLPILWFLQVSRLSDLTTKEFLNNVHYFAFSAYKPMSRLLFSQLLAAISLLFLLAVPLVVRYAIRVDFYAIFSIYLGSVFIVLLACALGILSKGKKLFEVFFFMITYAVINGIPFVDYFGGNSHDSMYLVYLFILIFVLGCISVYMRRHQLSE</sequence>
<feature type="transmembrane region" description="Helical" evidence="1">
    <location>
        <begin position="143"/>
        <end position="164"/>
    </location>
</feature>
<evidence type="ECO:0000256" key="1">
    <source>
        <dbReference type="SAM" id="Phobius"/>
    </source>
</evidence>
<feature type="transmembrane region" description="Helical" evidence="1">
    <location>
        <begin position="47"/>
        <end position="64"/>
    </location>
</feature>
<evidence type="ECO:0008006" key="4">
    <source>
        <dbReference type="Google" id="ProtNLM"/>
    </source>
</evidence>
<protein>
    <recommendedName>
        <fullName evidence="4">ABC-2 family transporter protein</fullName>
    </recommendedName>
</protein>
<keyword evidence="1" id="KW-0812">Transmembrane</keyword>
<dbReference type="GO" id="GO:0140359">
    <property type="term" value="F:ABC-type transporter activity"/>
    <property type="evidence" value="ECO:0007669"/>
    <property type="project" value="InterPro"/>
</dbReference>
<accession>A0A238YGR3</accession>
<evidence type="ECO:0000313" key="3">
    <source>
        <dbReference type="Proteomes" id="UP000198379"/>
    </source>
</evidence>
<feature type="transmembrane region" description="Helical" evidence="1">
    <location>
        <begin position="518"/>
        <end position="536"/>
    </location>
</feature>
<dbReference type="EMBL" id="FZNY01000002">
    <property type="protein sequence ID" value="SNR70317.1"/>
    <property type="molecule type" value="Genomic_DNA"/>
</dbReference>
<feature type="transmembrane region" description="Helical" evidence="1">
    <location>
        <begin position="287"/>
        <end position="308"/>
    </location>
</feature>
<gene>
    <name evidence="2" type="ORF">SAMN06265376_10256</name>
</gene>
<reference evidence="2 3" key="1">
    <citation type="submission" date="2017-06" db="EMBL/GenBank/DDBJ databases">
        <authorList>
            <person name="Kim H.J."/>
            <person name="Triplett B.A."/>
        </authorList>
    </citation>
    <scope>NUCLEOTIDE SEQUENCE [LARGE SCALE GENOMIC DNA]</scope>
    <source>
        <strain evidence="2 3">DSM 25597</strain>
    </source>
</reference>
<name>A0A238YGR3_9FLAO</name>
<feature type="transmembrane region" description="Helical" evidence="1">
    <location>
        <begin position="176"/>
        <end position="200"/>
    </location>
</feature>